<dbReference type="PROSITE" id="PS51257">
    <property type="entry name" value="PROKAR_LIPOPROTEIN"/>
    <property type="match status" value="1"/>
</dbReference>
<comment type="caution">
    <text evidence="1">The sequence shown here is derived from an EMBL/GenBank/DDBJ whole genome shotgun (WGS) entry which is preliminary data.</text>
</comment>
<name>A0A917DJK0_9BACT</name>
<keyword evidence="2" id="KW-1185">Reference proteome</keyword>
<dbReference type="Pfam" id="PF14054">
    <property type="entry name" value="DUF4249"/>
    <property type="match status" value="1"/>
</dbReference>
<proteinExistence type="predicted"/>
<sequence>MMMKKIFLYSLFIIGQFFLLSCESLVKEIDPSILPETDSKLVVACFISPQDTILAAKVTETKVLIGTTGDVRDDITNASVSLSDGSKTIQLIYNAKLGYYRALPTALPISVGKTYTITVSTPDGRKVNASTTVPNNIPIKEVKIDSTAVNDFQRGNTVTNTEYDVKVIWQDKAGENNYYRAISEFIITYGIPDPKNGKNIIYTPISTIVDLRTIDDKDTDGQLLSLNRNYLPTNIGANIQGQQLDLSKRLDKIRVGLFQTDIHYYNYHTSLRRQRENNNPFAEPVLLYTNINGGFGCFGAYNATWQEFNAK</sequence>
<gene>
    <name evidence="1" type="ORF">GCM10011514_03410</name>
</gene>
<dbReference type="Proteomes" id="UP000609064">
    <property type="component" value="Unassembled WGS sequence"/>
</dbReference>
<dbReference type="InterPro" id="IPR025345">
    <property type="entry name" value="DUF4249"/>
</dbReference>
<dbReference type="AlphaFoldDB" id="A0A917DJK0"/>
<accession>A0A917DJK0</accession>
<reference evidence="1" key="1">
    <citation type="journal article" date="2014" name="Int. J. Syst. Evol. Microbiol.">
        <title>Complete genome sequence of Corynebacterium casei LMG S-19264T (=DSM 44701T), isolated from a smear-ripened cheese.</title>
        <authorList>
            <consortium name="US DOE Joint Genome Institute (JGI-PGF)"/>
            <person name="Walter F."/>
            <person name="Albersmeier A."/>
            <person name="Kalinowski J."/>
            <person name="Ruckert C."/>
        </authorList>
    </citation>
    <scope>NUCLEOTIDE SEQUENCE</scope>
    <source>
        <strain evidence="1">CGMCC 1.15958</strain>
    </source>
</reference>
<evidence type="ECO:0000313" key="2">
    <source>
        <dbReference type="Proteomes" id="UP000609064"/>
    </source>
</evidence>
<organism evidence="1 2">
    <name type="scientific">Emticicia aquatilis</name>
    <dbReference type="NCBI Taxonomy" id="1537369"/>
    <lineage>
        <taxon>Bacteria</taxon>
        <taxon>Pseudomonadati</taxon>
        <taxon>Bacteroidota</taxon>
        <taxon>Cytophagia</taxon>
        <taxon>Cytophagales</taxon>
        <taxon>Leadbetterellaceae</taxon>
        <taxon>Emticicia</taxon>
    </lineage>
</organism>
<evidence type="ECO:0000313" key="1">
    <source>
        <dbReference type="EMBL" id="GGD42802.1"/>
    </source>
</evidence>
<dbReference type="EMBL" id="BMKK01000001">
    <property type="protein sequence ID" value="GGD42802.1"/>
    <property type="molecule type" value="Genomic_DNA"/>
</dbReference>
<evidence type="ECO:0008006" key="3">
    <source>
        <dbReference type="Google" id="ProtNLM"/>
    </source>
</evidence>
<reference evidence="1" key="2">
    <citation type="submission" date="2020-09" db="EMBL/GenBank/DDBJ databases">
        <authorList>
            <person name="Sun Q."/>
            <person name="Zhou Y."/>
        </authorList>
    </citation>
    <scope>NUCLEOTIDE SEQUENCE</scope>
    <source>
        <strain evidence="1">CGMCC 1.15958</strain>
    </source>
</reference>
<protein>
    <recommendedName>
        <fullName evidence="3">DUF4249 domain-containing protein</fullName>
    </recommendedName>
</protein>